<name>A0ACC2QIU0_9NEOP</name>
<gene>
    <name evidence="1" type="ORF">PYW08_002732</name>
</gene>
<reference evidence="1" key="1">
    <citation type="submission" date="2023-03" db="EMBL/GenBank/DDBJ databases">
        <title>Chromosome-level genomes of two armyworms, Mythimna separata and Mythimna loreyi, provide insights into the biosynthesis and reception of sex pheromones.</title>
        <authorList>
            <person name="Zhao H."/>
        </authorList>
    </citation>
    <scope>NUCLEOTIDE SEQUENCE</scope>
    <source>
        <strain evidence="1">BeijingLab</strain>
    </source>
</reference>
<organism evidence="1 2">
    <name type="scientific">Mythimna loreyi</name>
    <dbReference type="NCBI Taxonomy" id="667449"/>
    <lineage>
        <taxon>Eukaryota</taxon>
        <taxon>Metazoa</taxon>
        <taxon>Ecdysozoa</taxon>
        <taxon>Arthropoda</taxon>
        <taxon>Hexapoda</taxon>
        <taxon>Insecta</taxon>
        <taxon>Pterygota</taxon>
        <taxon>Neoptera</taxon>
        <taxon>Endopterygota</taxon>
        <taxon>Lepidoptera</taxon>
        <taxon>Glossata</taxon>
        <taxon>Ditrysia</taxon>
        <taxon>Noctuoidea</taxon>
        <taxon>Noctuidae</taxon>
        <taxon>Noctuinae</taxon>
        <taxon>Hadenini</taxon>
        <taxon>Mythimna</taxon>
    </lineage>
</organism>
<proteinExistence type="predicted"/>
<protein>
    <submittedName>
        <fullName evidence="1">Uncharacterized protein</fullName>
    </submittedName>
</protein>
<accession>A0ACC2QIU0</accession>
<sequence length="236" mass="27759">MCDKNMQLVKAIEKFPCLYNYNLPEYLKKDITDKAWHEVASQTVMPVAECKEKWKNLRYGLLRSLRLNPDGTGKRKYYLHDEMEFVLPYIRSSKLHETVLQQIDVETDDEVNGFQDQDKDTPTLQLQYQEIEMPEPSRKKSRSGNNLIKYLQQRPNNNNEVVDDSRKMFLLSLLPEVNALSECQMRVFRRKMLLLLDEIVDSPSQYEMCLLQWQKESISQEGQGSSTNDTIKKEPL</sequence>
<evidence type="ECO:0000313" key="2">
    <source>
        <dbReference type="Proteomes" id="UP001231649"/>
    </source>
</evidence>
<evidence type="ECO:0000313" key="1">
    <source>
        <dbReference type="EMBL" id="KAJ8718495.1"/>
    </source>
</evidence>
<comment type="caution">
    <text evidence="1">The sequence shown here is derived from an EMBL/GenBank/DDBJ whole genome shotgun (WGS) entry which is preliminary data.</text>
</comment>
<dbReference type="EMBL" id="CM056789">
    <property type="protein sequence ID" value="KAJ8718495.1"/>
    <property type="molecule type" value="Genomic_DNA"/>
</dbReference>
<keyword evidence="2" id="KW-1185">Reference proteome</keyword>
<dbReference type="Proteomes" id="UP001231649">
    <property type="component" value="Chromosome 13"/>
</dbReference>